<dbReference type="EMBL" id="MU863626">
    <property type="protein sequence ID" value="KAK4104452.1"/>
    <property type="molecule type" value="Genomic_DNA"/>
</dbReference>
<evidence type="ECO:0000313" key="3">
    <source>
        <dbReference type="Proteomes" id="UP001305647"/>
    </source>
</evidence>
<reference evidence="2" key="1">
    <citation type="journal article" date="2023" name="Mol. Phylogenet. Evol.">
        <title>Genome-scale phylogeny and comparative genomics of the fungal order Sordariales.</title>
        <authorList>
            <person name="Hensen N."/>
            <person name="Bonometti L."/>
            <person name="Westerberg I."/>
            <person name="Brannstrom I.O."/>
            <person name="Guillou S."/>
            <person name="Cros-Aarteil S."/>
            <person name="Calhoun S."/>
            <person name="Haridas S."/>
            <person name="Kuo A."/>
            <person name="Mondo S."/>
            <person name="Pangilinan J."/>
            <person name="Riley R."/>
            <person name="LaButti K."/>
            <person name="Andreopoulos B."/>
            <person name="Lipzen A."/>
            <person name="Chen C."/>
            <person name="Yan M."/>
            <person name="Daum C."/>
            <person name="Ng V."/>
            <person name="Clum A."/>
            <person name="Steindorff A."/>
            <person name="Ohm R.A."/>
            <person name="Martin F."/>
            <person name="Silar P."/>
            <person name="Natvig D.O."/>
            <person name="Lalanne C."/>
            <person name="Gautier V."/>
            <person name="Ament-Velasquez S.L."/>
            <person name="Kruys A."/>
            <person name="Hutchinson M.I."/>
            <person name="Powell A.J."/>
            <person name="Barry K."/>
            <person name="Miller A.N."/>
            <person name="Grigoriev I.V."/>
            <person name="Debuchy R."/>
            <person name="Gladieux P."/>
            <person name="Hiltunen Thoren M."/>
            <person name="Johannesson H."/>
        </authorList>
    </citation>
    <scope>NUCLEOTIDE SEQUENCE</scope>
    <source>
        <strain evidence="2">CBS 757.83</strain>
    </source>
</reference>
<evidence type="ECO:0000259" key="1">
    <source>
        <dbReference type="Pfam" id="PF07859"/>
    </source>
</evidence>
<evidence type="ECO:0000313" key="2">
    <source>
        <dbReference type="EMBL" id="KAK4104452.1"/>
    </source>
</evidence>
<protein>
    <submittedName>
        <fullName evidence="2">Alpha/beta-hydrolase</fullName>
    </submittedName>
</protein>
<keyword evidence="3" id="KW-1185">Reference proteome</keyword>
<reference evidence="2" key="2">
    <citation type="submission" date="2023-05" db="EMBL/GenBank/DDBJ databases">
        <authorList>
            <consortium name="Lawrence Berkeley National Laboratory"/>
            <person name="Steindorff A."/>
            <person name="Hensen N."/>
            <person name="Bonometti L."/>
            <person name="Westerberg I."/>
            <person name="Brannstrom I.O."/>
            <person name="Guillou S."/>
            <person name="Cros-Aarteil S."/>
            <person name="Calhoun S."/>
            <person name="Haridas S."/>
            <person name="Kuo A."/>
            <person name="Mondo S."/>
            <person name="Pangilinan J."/>
            <person name="Riley R."/>
            <person name="Labutti K."/>
            <person name="Andreopoulos B."/>
            <person name="Lipzen A."/>
            <person name="Chen C."/>
            <person name="Yanf M."/>
            <person name="Daum C."/>
            <person name="Ng V."/>
            <person name="Clum A."/>
            <person name="Ohm R."/>
            <person name="Martin F."/>
            <person name="Silar P."/>
            <person name="Natvig D."/>
            <person name="Lalanne C."/>
            <person name="Gautier V."/>
            <person name="Ament-Velasquez S.L."/>
            <person name="Kruys A."/>
            <person name="Hutchinson M.I."/>
            <person name="Powell A.J."/>
            <person name="Barry K."/>
            <person name="Miller A.N."/>
            <person name="Grigoriev I.V."/>
            <person name="Debuchy R."/>
            <person name="Gladieux P."/>
            <person name="Thoren M.H."/>
            <person name="Johannesson H."/>
        </authorList>
    </citation>
    <scope>NUCLEOTIDE SEQUENCE</scope>
    <source>
        <strain evidence="2">CBS 757.83</strain>
    </source>
</reference>
<dbReference type="InterPro" id="IPR029058">
    <property type="entry name" value="AB_hydrolase_fold"/>
</dbReference>
<gene>
    <name evidence="2" type="ORF">N658DRAFT_564298</name>
</gene>
<dbReference type="SUPFAM" id="SSF53474">
    <property type="entry name" value="alpha/beta-Hydrolases"/>
    <property type="match status" value="1"/>
</dbReference>
<name>A0AAN6QC00_9PEZI</name>
<organism evidence="2 3">
    <name type="scientific">Parathielavia hyrcaniae</name>
    <dbReference type="NCBI Taxonomy" id="113614"/>
    <lineage>
        <taxon>Eukaryota</taxon>
        <taxon>Fungi</taxon>
        <taxon>Dikarya</taxon>
        <taxon>Ascomycota</taxon>
        <taxon>Pezizomycotina</taxon>
        <taxon>Sordariomycetes</taxon>
        <taxon>Sordariomycetidae</taxon>
        <taxon>Sordariales</taxon>
        <taxon>Chaetomiaceae</taxon>
        <taxon>Parathielavia</taxon>
    </lineage>
</organism>
<proteinExistence type="predicted"/>
<dbReference type="PANTHER" id="PTHR23024">
    <property type="entry name" value="ARYLACETAMIDE DEACETYLASE"/>
    <property type="match status" value="1"/>
</dbReference>
<dbReference type="Gene3D" id="3.40.50.1820">
    <property type="entry name" value="alpha/beta hydrolase"/>
    <property type="match status" value="1"/>
</dbReference>
<dbReference type="InterPro" id="IPR013094">
    <property type="entry name" value="AB_hydrolase_3"/>
</dbReference>
<dbReference type="AlphaFoldDB" id="A0AAN6QC00"/>
<accession>A0AAN6QC00</accession>
<feature type="domain" description="Alpha/beta hydrolase fold-3" evidence="1">
    <location>
        <begin position="64"/>
        <end position="200"/>
    </location>
</feature>
<sequence>MSLDSNLGIPDERGKNVAADLEARFDRIDVAYNTVSDTPLEAAIFVPKTLSEAAQAGTNPIPILVHFHGGALIVGGNPDPYMLPGWIRDLAHTTPALFISASYRLVPESRAVDALDDIADFWTWLHAHLPGVVHARWGPHLRPDLDRVAAAGESAGGFLAIQSALLLNRTARLRAVIAQYPALHTDLTTLPQRGVRRPDNDPQLRAVVDGYLAGMKAGSVRASTPLPRLGLLVGAVLRCGWLTMLTLGRALAEAEEVPPVMWVIQGLEDSIIDTVRVDEMVERIRGERPRAVVKYTKRPGDHGFDMASRLDEEWVGEGVEFVKRYWLGGR</sequence>
<dbReference type="Proteomes" id="UP001305647">
    <property type="component" value="Unassembled WGS sequence"/>
</dbReference>
<dbReference type="GO" id="GO:0016787">
    <property type="term" value="F:hydrolase activity"/>
    <property type="evidence" value="ECO:0007669"/>
    <property type="project" value="InterPro"/>
</dbReference>
<dbReference type="InterPro" id="IPR050466">
    <property type="entry name" value="Carboxylest/Gibb_receptor"/>
</dbReference>
<dbReference type="Pfam" id="PF07859">
    <property type="entry name" value="Abhydrolase_3"/>
    <property type="match status" value="1"/>
</dbReference>
<dbReference type="PANTHER" id="PTHR23024:SF339">
    <property type="entry name" value="ALPHA_BETA HYDROLASE FOLD-3 DOMAIN-CONTAINING PROTEIN"/>
    <property type="match status" value="1"/>
</dbReference>
<comment type="caution">
    <text evidence="2">The sequence shown here is derived from an EMBL/GenBank/DDBJ whole genome shotgun (WGS) entry which is preliminary data.</text>
</comment>